<dbReference type="Proteomes" id="UP000275267">
    <property type="component" value="Unassembled WGS sequence"/>
</dbReference>
<dbReference type="Pfam" id="PF12937">
    <property type="entry name" value="F-box-like"/>
    <property type="match status" value="1"/>
</dbReference>
<evidence type="ECO:0000259" key="1">
    <source>
        <dbReference type="PROSITE" id="PS50181"/>
    </source>
</evidence>
<dbReference type="EMBL" id="PQIB02000001">
    <property type="protein sequence ID" value="RLN43333.1"/>
    <property type="molecule type" value="Genomic_DNA"/>
</dbReference>
<dbReference type="SUPFAM" id="SSF81383">
    <property type="entry name" value="F-box domain"/>
    <property type="match status" value="1"/>
</dbReference>
<protein>
    <recommendedName>
        <fullName evidence="1">F-box domain-containing protein</fullName>
    </recommendedName>
</protein>
<dbReference type="PROSITE" id="PS50181">
    <property type="entry name" value="FBOX"/>
    <property type="match status" value="1"/>
</dbReference>
<organism evidence="2 3">
    <name type="scientific">Panicum miliaceum</name>
    <name type="common">Proso millet</name>
    <name type="synonym">Broomcorn millet</name>
    <dbReference type="NCBI Taxonomy" id="4540"/>
    <lineage>
        <taxon>Eukaryota</taxon>
        <taxon>Viridiplantae</taxon>
        <taxon>Streptophyta</taxon>
        <taxon>Embryophyta</taxon>
        <taxon>Tracheophyta</taxon>
        <taxon>Spermatophyta</taxon>
        <taxon>Magnoliopsida</taxon>
        <taxon>Liliopsida</taxon>
        <taxon>Poales</taxon>
        <taxon>Poaceae</taxon>
        <taxon>PACMAD clade</taxon>
        <taxon>Panicoideae</taxon>
        <taxon>Panicodae</taxon>
        <taxon>Paniceae</taxon>
        <taxon>Panicinae</taxon>
        <taxon>Panicum</taxon>
        <taxon>Panicum sect. Panicum</taxon>
    </lineage>
</organism>
<gene>
    <name evidence="2" type="ORF">C2845_PM01G02870</name>
</gene>
<dbReference type="PANTHER" id="PTHR44586">
    <property type="entry name" value="F-BOX DOMAIN CONTAINING PROTEIN, EXPRESSED"/>
    <property type="match status" value="1"/>
</dbReference>
<dbReference type="CDD" id="cd09917">
    <property type="entry name" value="F-box_SF"/>
    <property type="match status" value="1"/>
</dbReference>
<evidence type="ECO:0000313" key="3">
    <source>
        <dbReference type="Proteomes" id="UP000275267"/>
    </source>
</evidence>
<dbReference type="STRING" id="4540.A0A3L6TSL2"/>
<dbReference type="InterPro" id="IPR036047">
    <property type="entry name" value="F-box-like_dom_sf"/>
</dbReference>
<dbReference type="InterPro" id="IPR001810">
    <property type="entry name" value="F-box_dom"/>
</dbReference>
<dbReference type="Pfam" id="PF03478">
    <property type="entry name" value="Beta-prop_KIB1-4"/>
    <property type="match status" value="1"/>
</dbReference>
<keyword evidence="3" id="KW-1185">Reference proteome</keyword>
<dbReference type="InterPro" id="IPR005174">
    <property type="entry name" value="KIB1-4_b-propeller"/>
</dbReference>
<proteinExistence type="predicted"/>
<evidence type="ECO:0000313" key="2">
    <source>
        <dbReference type="EMBL" id="RLN43333.1"/>
    </source>
</evidence>
<dbReference type="OrthoDB" id="689678at2759"/>
<sequence length="221" mass="25291">MAGFMPFKQIAGVDSHRKILFVFHSNLQGWKYSCRRNTSSKSHGFAPVDGRSKSWIMVSWNLAMHPRNLCCFRKDECLQQPQMEVAARDFSELPQEILMDIFSLLETPDLVRVGSVCCFWNSSYTSICSFQQYKWPQTPCLIYTSESAGDNIAILYSLAEKRAYKLTLPEPPIHRRYLIGSSLGWLITADERSEMHLVNPVTSEQIALPSVITIEQMTPIF</sequence>
<dbReference type="AlphaFoldDB" id="A0A3L6TSL2"/>
<feature type="domain" description="F-box" evidence="1">
    <location>
        <begin position="87"/>
        <end position="133"/>
    </location>
</feature>
<dbReference type="Gene3D" id="1.20.1280.50">
    <property type="match status" value="1"/>
</dbReference>
<name>A0A3L6TSL2_PANMI</name>
<comment type="caution">
    <text evidence="2">The sequence shown here is derived from an EMBL/GenBank/DDBJ whole genome shotgun (WGS) entry which is preliminary data.</text>
</comment>
<dbReference type="PANTHER" id="PTHR44586:SF14">
    <property type="entry name" value="F-BOX DOMAIN CONTAINING PROTEIN, EXPRESSED"/>
    <property type="match status" value="1"/>
</dbReference>
<accession>A0A3L6TSL2</accession>
<dbReference type="SMART" id="SM00256">
    <property type="entry name" value="FBOX"/>
    <property type="match status" value="1"/>
</dbReference>
<reference evidence="3" key="1">
    <citation type="journal article" date="2019" name="Nat. Commun.">
        <title>The genome of broomcorn millet.</title>
        <authorList>
            <person name="Zou C."/>
            <person name="Miki D."/>
            <person name="Li D."/>
            <person name="Tang Q."/>
            <person name="Xiao L."/>
            <person name="Rajput S."/>
            <person name="Deng P."/>
            <person name="Jia W."/>
            <person name="Huang R."/>
            <person name="Zhang M."/>
            <person name="Sun Y."/>
            <person name="Hu J."/>
            <person name="Fu X."/>
            <person name="Schnable P.S."/>
            <person name="Li F."/>
            <person name="Zhang H."/>
            <person name="Feng B."/>
            <person name="Zhu X."/>
            <person name="Liu R."/>
            <person name="Schnable J.C."/>
            <person name="Zhu J.-K."/>
            <person name="Zhang H."/>
        </authorList>
    </citation>
    <scope>NUCLEOTIDE SEQUENCE [LARGE SCALE GENOMIC DNA]</scope>
</reference>